<dbReference type="PANTHER" id="PTHR42659:SF2">
    <property type="entry name" value="XANTHINE DEHYDROGENASE SUBUNIT C-RELATED"/>
    <property type="match status" value="1"/>
</dbReference>
<evidence type="ECO:0000313" key="5">
    <source>
        <dbReference type="EMBL" id="UQX90080.1"/>
    </source>
</evidence>
<dbReference type="InterPro" id="IPR051312">
    <property type="entry name" value="Diverse_Substr_Oxidored"/>
</dbReference>
<dbReference type="PROSITE" id="PS51387">
    <property type="entry name" value="FAD_PCMH"/>
    <property type="match status" value="1"/>
</dbReference>
<dbReference type="InterPro" id="IPR002346">
    <property type="entry name" value="Mopterin_DH_FAD-bd"/>
</dbReference>
<proteinExistence type="predicted"/>
<reference evidence="5" key="2">
    <citation type="submission" date="2022-05" db="EMBL/GenBank/DDBJ databases">
        <authorList>
            <person name="Kim J.-S."/>
            <person name="Lee K."/>
            <person name="Suh M."/>
            <person name="Eom M."/>
            <person name="Kim J.-S."/>
            <person name="Kim D.-S."/>
            <person name="Ko S.-H."/>
            <person name="Shin Y."/>
            <person name="Lee J.-S."/>
        </authorList>
    </citation>
    <scope>NUCLEOTIDE SEQUENCE</scope>
    <source>
        <strain evidence="5">N237</strain>
    </source>
</reference>
<accession>A0ABY4R2N1</accession>
<evidence type="ECO:0000256" key="1">
    <source>
        <dbReference type="ARBA" id="ARBA00022630"/>
    </source>
</evidence>
<dbReference type="Gene3D" id="3.30.390.50">
    <property type="entry name" value="CO dehydrogenase flavoprotein, C-terminal domain"/>
    <property type="match status" value="1"/>
</dbReference>
<dbReference type="Proteomes" id="UP001056336">
    <property type="component" value="Chromosome"/>
</dbReference>
<keyword evidence="1" id="KW-0285">Flavoprotein</keyword>
<feature type="domain" description="FAD-binding PCMH-type" evidence="4">
    <location>
        <begin position="1"/>
        <end position="177"/>
    </location>
</feature>
<dbReference type="PANTHER" id="PTHR42659">
    <property type="entry name" value="XANTHINE DEHYDROGENASE SUBUNIT C-RELATED"/>
    <property type="match status" value="1"/>
</dbReference>
<reference evidence="5" key="1">
    <citation type="journal article" date="2018" name="Int. J. Syst. Evol. Microbiol.">
        <title>Jatrophihabitans telluris sp. nov., isolated from sediment soil of lava forest wetlands and the emended description of the genus Jatrophihabitans.</title>
        <authorList>
            <person name="Lee K.C."/>
            <person name="Suh M.K."/>
            <person name="Eom M.K."/>
            <person name="Kim K.K."/>
            <person name="Kim J.S."/>
            <person name="Kim D.S."/>
            <person name="Ko S.H."/>
            <person name="Shin Y.K."/>
            <person name="Lee J.S."/>
        </authorList>
    </citation>
    <scope>NUCLEOTIDE SEQUENCE</scope>
    <source>
        <strain evidence="5">N237</strain>
    </source>
</reference>
<dbReference type="Pfam" id="PF03450">
    <property type="entry name" value="CO_deh_flav_C"/>
    <property type="match status" value="1"/>
</dbReference>
<dbReference type="Gene3D" id="3.30.465.10">
    <property type="match status" value="1"/>
</dbReference>
<protein>
    <submittedName>
        <fullName evidence="5">Xanthine dehydrogenase family protein subunit M</fullName>
    </submittedName>
</protein>
<dbReference type="EMBL" id="CP097332">
    <property type="protein sequence ID" value="UQX90080.1"/>
    <property type="molecule type" value="Genomic_DNA"/>
</dbReference>
<gene>
    <name evidence="5" type="ORF">M6D93_08780</name>
</gene>
<evidence type="ECO:0000256" key="3">
    <source>
        <dbReference type="ARBA" id="ARBA00023002"/>
    </source>
</evidence>
<keyword evidence="6" id="KW-1185">Reference proteome</keyword>
<dbReference type="RefSeq" id="WP_249773976.1">
    <property type="nucleotide sequence ID" value="NZ_CP097332.1"/>
</dbReference>
<dbReference type="InterPro" id="IPR005107">
    <property type="entry name" value="CO_DH_flav_C"/>
</dbReference>
<dbReference type="SUPFAM" id="SSF56176">
    <property type="entry name" value="FAD-binding/transporter-associated domain-like"/>
    <property type="match status" value="1"/>
</dbReference>
<keyword evidence="2" id="KW-0274">FAD</keyword>
<keyword evidence="3" id="KW-0560">Oxidoreductase</keyword>
<dbReference type="Gene3D" id="3.30.43.10">
    <property type="entry name" value="Uridine Diphospho-n-acetylenolpyruvylglucosamine Reductase, domain 2"/>
    <property type="match status" value="1"/>
</dbReference>
<evidence type="ECO:0000313" key="6">
    <source>
        <dbReference type="Proteomes" id="UP001056336"/>
    </source>
</evidence>
<sequence>MKPAAFDYSRPDTLADALDVLAQRGSDGKVLAGGQSLLPILSMRLAAPKYLIDINRVAGLDGIGVDSAGVRIGALVRHAALERHRDAMRSQPLLSMALRFVAHPTIRNRGTSLGSIVHADPAGELPAVLAVLSGTVTLMSSRGRRTVAASDFFAGPLESTIEPGELAVEAFFPGLAAGSGVAFAEVSRRHGDYAMCGVAARVSLDDDRRVAEARVAYLSMAGTPLVLDLSPALAGRGYDSDLPDLEEAVDAGVDPEADIHASAAYRRQLARVLTRRTVAEAARHAAGVGA</sequence>
<organism evidence="5 6">
    <name type="scientific">Jatrophihabitans telluris</name>
    <dbReference type="NCBI Taxonomy" id="2038343"/>
    <lineage>
        <taxon>Bacteria</taxon>
        <taxon>Bacillati</taxon>
        <taxon>Actinomycetota</taxon>
        <taxon>Actinomycetes</taxon>
        <taxon>Jatrophihabitantales</taxon>
        <taxon>Jatrophihabitantaceae</taxon>
        <taxon>Jatrophihabitans</taxon>
    </lineage>
</organism>
<evidence type="ECO:0000259" key="4">
    <source>
        <dbReference type="PROSITE" id="PS51387"/>
    </source>
</evidence>
<name>A0ABY4R2N1_9ACTN</name>
<dbReference type="InterPro" id="IPR016169">
    <property type="entry name" value="FAD-bd_PCMH_sub2"/>
</dbReference>
<dbReference type="InterPro" id="IPR016166">
    <property type="entry name" value="FAD-bd_PCMH"/>
</dbReference>
<dbReference type="SMART" id="SM01092">
    <property type="entry name" value="CO_deh_flav_C"/>
    <property type="match status" value="1"/>
</dbReference>
<dbReference type="InterPro" id="IPR016167">
    <property type="entry name" value="FAD-bd_PCMH_sub1"/>
</dbReference>
<dbReference type="Pfam" id="PF00941">
    <property type="entry name" value="FAD_binding_5"/>
    <property type="match status" value="1"/>
</dbReference>
<dbReference type="InterPro" id="IPR036683">
    <property type="entry name" value="CO_DH_flav_C_dom_sf"/>
</dbReference>
<dbReference type="InterPro" id="IPR036318">
    <property type="entry name" value="FAD-bd_PCMH-like_sf"/>
</dbReference>
<evidence type="ECO:0000256" key="2">
    <source>
        <dbReference type="ARBA" id="ARBA00022827"/>
    </source>
</evidence>
<dbReference type="SUPFAM" id="SSF55447">
    <property type="entry name" value="CO dehydrogenase flavoprotein C-terminal domain-like"/>
    <property type="match status" value="1"/>
</dbReference>